<keyword evidence="4" id="KW-0067">ATP-binding</keyword>
<evidence type="ECO:0000256" key="5">
    <source>
        <dbReference type="ARBA" id="ARBA00038035"/>
    </source>
</evidence>
<sequence length="346" mass="38339">MSGASSISSLADAIKEWTIHPVESDGSDSESAIGETTDKVYSDADFEVISRLGEGAGGSVDKVREIATGLIWARKTIPAPSAPVQQLRRELNFLSNCKHPHIVVFHGAYLSANDSLINVLMEYCEGGSLEAVRDRMREERARMSEKVIAKIAEGCLKGLQYLKSKNIIHRDIKPSNILLTVAGVPKLIDFGVSGELVDSYAGTFTGTSYYMAPERIQGAKYSVKSDVWSLGLTLMELARSEPIYPVDLGPIELITYIVSSKPPSLDDGDWSDDMKDFFNQWQAHFLYPSHQSLTGIVNSLAVDPANRPSPTELLHHPWIVESSKRKINLARWIQQVWQWDSSSDSR</sequence>
<dbReference type="Gene3D" id="1.10.510.10">
    <property type="entry name" value="Transferase(Phosphotransferase) domain 1"/>
    <property type="match status" value="1"/>
</dbReference>
<keyword evidence="2" id="KW-0547">Nucleotide-binding</keyword>
<organism evidence="8 9">
    <name type="scientific">Dacryopinax primogenitus (strain DJM 731)</name>
    <name type="common">Brown rot fungus</name>
    <dbReference type="NCBI Taxonomy" id="1858805"/>
    <lineage>
        <taxon>Eukaryota</taxon>
        <taxon>Fungi</taxon>
        <taxon>Dikarya</taxon>
        <taxon>Basidiomycota</taxon>
        <taxon>Agaricomycotina</taxon>
        <taxon>Dacrymycetes</taxon>
        <taxon>Dacrymycetales</taxon>
        <taxon>Dacrymycetaceae</taxon>
        <taxon>Dacryopinax</taxon>
    </lineage>
</organism>
<dbReference type="GO" id="GO:0000196">
    <property type="term" value="P:cell integrity MAPK cascade"/>
    <property type="evidence" value="ECO:0007669"/>
    <property type="project" value="TreeGrafter"/>
</dbReference>
<protein>
    <recommendedName>
        <fullName evidence="6">mitogen-activated protein kinase kinase</fullName>
        <ecNumber evidence="6">2.7.12.2</ecNumber>
    </recommendedName>
</protein>
<dbReference type="InterPro" id="IPR000719">
    <property type="entry name" value="Prot_kinase_dom"/>
</dbReference>
<gene>
    <name evidence="8" type="ORF">DACRYDRAFT_59367</name>
</gene>
<dbReference type="PANTHER" id="PTHR48013">
    <property type="entry name" value="DUAL SPECIFICITY MITOGEN-ACTIVATED PROTEIN KINASE KINASE 5-RELATED"/>
    <property type="match status" value="1"/>
</dbReference>
<dbReference type="GO" id="GO:0005524">
    <property type="term" value="F:ATP binding"/>
    <property type="evidence" value="ECO:0007669"/>
    <property type="project" value="UniProtKB-KW"/>
</dbReference>
<keyword evidence="3 8" id="KW-0418">Kinase</keyword>
<dbReference type="EC" id="2.7.12.2" evidence="6"/>
<dbReference type="PROSITE" id="PS50011">
    <property type="entry name" value="PROTEIN_KINASE_DOM"/>
    <property type="match status" value="1"/>
</dbReference>
<keyword evidence="9" id="KW-1185">Reference proteome</keyword>
<comment type="similarity">
    <text evidence="5">Belongs to the protein kinase superfamily. STE Ser/Thr protein kinase family. MAP kinase kinase subfamily.</text>
</comment>
<evidence type="ECO:0000313" key="9">
    <source>
        <dbReference type="Proteomes" id="UP000030653"/>
    </source>
</evidence>
<dbReference type="SMART" id="SM00220">
    <property type="entry name" value="S_TKc"/>
    <property type="match status" value="1"/>
</dbReference>
<keyword evidence="1" id="KW-0808">Transferase</keyword>
<dbReference type="OrthoDB" id="10252354at2759"/>
<evidence type="ECO:0000256" key="4">
    <source>
        <dbReference type="ARBA" id="ARBA00022840"/>
    </source>
</evidence>
<dbReference type="GO" id="GO:0004708">
    <property type="term" value="F:MAP kinase kinase activity"/>
    <property type="evidence" value="ECO:0007669"/>
    <property type="project" value="UniProtKB-EC"/>
</dbReference>
<dbReference type="InterPro" id="IPR011009">
    <property type="entry name" value="Kinase-like_dom_sf"/>
</dbReference>
<dbReference type="AlphaFoldDB" id="M5FR04"/>
<dbReference type="GO" id="GO:0060237">
    <property type="term" value="P:regulation of fungal-type cell wall organization"/>
    <property type="evidence" value="ECO:0007669"/>
    <property type="project" value="TreeGrafter"/>
</dbReference>
<reference evidence="8 9" key="1">
    <citation type="journal article" date="2012" name="Science">
        <title>The Paleozoic origin of enzymatic lignin decomposition reconstructed from 31 fungal genomes.</title>
        <authorList>
            <person name="Floudas D."/>
            <person name="Binder M."/>
            <person name="Riley R."/>
            <person name="Barry K."/>
            <person name="Blanchette R.A."/>
            <person name="Henrissat B."/>
            <person name="Martinez A.T."/>
            <person name="Otillar R."/>
            <person name="Spatafora J.W."/>
            <person name="Yadav J.S."/>
            <person name="Aerts A."/>
            <person name="Benoit I."/>
            <person name="Boyd A."/>
            <person name="Carlson A."/>
            <person name="Copeland A."/>
            <person name="Coutinho P.M."/>
            <person name="de Vries R.P."/>
            <person name="Ferreira P."/>
            <person name="Findley K."/>
            <person name="Foster B."/>
            <person name="Gaskell J."/>
            <person name="Glotzer D."/>
            <person name="Gorecki P."/>
            <person name="Heitman J."/>
            <person name="Hesse C."/>
            <person name="Hori C."/>
            <person name="Igarashi K."/>
            <person name="Jurgens J.A."/>
            <person name="Kallen N."/>
            <person name="Kersten P."/>
            <person name="Kohler A."/>
            <person name="Kuees U."/>
            <person name="Kumar T.K.A."/>
            <person name="Kuo A."/>
            <person name="LaButti K."/>
            <person name="Larrondo L.F."/>
            <person name="Lindquist E."/>
            <person name="Ling A."/>
            <person name="Lombard V."/>
            <person name="Lucas S."/>
            <person name="Lundell T."/>
            <person name="Martin R."/>
            <person name="McLaughlin D.J."/>
            <person name="Morgenstern I."/>
            <person name="Morin E."/>
            <person name="Murat C."/>
            <person name="Nagy L.G."/>
            <person name="Nolan M."/>
            <person name="Ohm R.A."/>
            <person name="Patyshakuliyeva A."/>
            <person name="Rokas A."/>
            <person name="Ruiz-Duenas F.J."/>
            <person name="Sabat G."/>
            <person name="Salamov A."/>
            <person name="Samejima M."/>
            <person name="Schmutz J."/>
            <person name="Slot J.C."/>
            <person name="St John F."/>
            <person name="Stenlid J."/>
            <person name="Sun H."/>
            <person name="Sun S."/>
            <person name="Syed K."/>
            <person name="Tsang A."/>
            <person name="Wiebenga A."/>
            <person name="Young D."/>
            <person name="Pisabarro A."/>
            <person name="Eastwood D.C."/>
            <person name="Martin F."/>
            <person name="Cullen D."/>
            <person name="Grigoriev I.V."/>
            <person name="Hibbett D.S."/>
        </authorList>
    </citation>
    <scope>NUCLEOTIDE SEQUENCE [LARGE SCALE GENOMIC DNA]</scope>
    <source>
        <strain evidence="8 9">DJM-731 SS1</strain>
    </source>
</reference>
<dbReference type="InterPro" id="IPR008271">
    <property type="entry name" value="Ser/Thr_kinase_AS"/>
</dbReference>
<dbReference type="PANTHER" id="PTHR48013:SF6">
    <property type="entry name" value="MAP KINASE KINASE MKK1_SSP32-RELATED"/>
    <property type="match status" value="1"/>
</dbReference>
<evidence type="ECO:0000259" key="7">
    <source>
        <dbReference type="PROSITE" id="PS50011"/>
    </source>
</evidence>
<dbReference type="RefSeq" id="XP_040624147.1">
    <property type="nucleotide sequence ID" value="XM_040775557.1"/>
</dbReference>
<dbReference type="Pfam" id="PF00069">
    <property type="entry name" value="Pkinase"/>
    <property type="match status" value="1"/>
</dbReference>
<dbReference type="HOGENOM" id="CLU_000288_63_23_1"/>
<proteinExistence type="inferred from homology"/>
<dbReference type="Proteomes" id="UP000030653">
    <property type="component" value="Unassembled WGS sequence"/>
</dbReference>
<dbReference type="GeneID" id="63690619"/>
<dbReference type="Gene3D" id="3.30.200.20">
    <property type="entry name" value="Phosphorylase Kinase, domain 1"/>
    <property type="match status" value="1"/>
</dbReference>
<dbReference type="EMBL" id="JH795877">
    <property type="protein sequence ID" value="EJT97249.1"/>
    <property type="molecule type" value="Genomic_DNA"/>
</dbReference>
<accession>M5FR04</accession>
<dbReference type="OMA" id="CFVMELM"/>
<evidence type="ECO:0000256" key="6">
    <source>
        <dbReference type="ARBA" id="ARBA00038999"/>
    </source>
</evidence>
<evidence type="ECO:0000256" key="3">
    <source>
        <dbReference type="ARBA" id="ARBA00022777"/>
    </source>
</evidence>
<dbReference type="PROSITE" id="PS00108">
    <property type="entry name" value="PROTEIN_KINASE_ST"/>
    <property type="match status" value="1"/>
</dbReference>
<evidence type="ECO:0000256" key="1">
    <source>
        <dbReference type="ARBA" id="ARBA00022679"/>
    </source>
</evidence>
<feature type="domain" description="Protein kinase" evidence="7">
    <location>
        <begin position="46"/>
        <end position="319"/>
    </location>
</feature>
<dbReference type="STRING" id="1858805.M5FR04"/>
<name>M5FR04_DACPD</name>
<evidence type="ECO:0000256" key="2">
    <source>
        <dbReference type="ARBA" id="ARBA00022741"/>
    </source>
</evidence>
<dbReference type="SUPFAM" id="SSF56112">
    <property type="entry name" value="Protein kinase-like (PK-like)"/>
    <property type="match status" value="1"/>
</dbReference>
<evidence type="ECO:0000313" key="8">
    <source>
        <dbReference type="EMBL" id="EJT97249.1"/>
    </source>
</evidence>